<proteinExistence type="predicted"/>
<sequence length="472" mass="54807">MKKVLLPVLLFVSVSSLLLLYQWGSYDQPGENVSADQSVEAIKVDIKVKRDQFIVEYTFNEWESGTYLVLPPNDQVKVLCSPDCDIKKRKNGYKWANDSSKPMTLTYQLPYKEGTQAFSWTLEFMRNNEKMNPSYQVSLEDYVNQEYTWIGLTTKNSDIKKDFVRYYQFQPTSHPNFPLLLLTNPTKGVWDAGKWMVTYSKENELKDETKRRILELTSEYAPALIELDQSESESGEGVVSIKGRDMSQLERVVFLKQLKGQYPETDQDWVFDTLEKVFFSSGDQSTKSGVMALDIQATLSDEQLNVLKEKLLQQSNEGTLIKRADNLLSEVYGKTTSYFSLNNGKSPVIPLYYRYDKGLMWSDDSFKGSMILVRGEEYLPFEAMVKRANYRLTKFESDKLFRVEVPGRTYRFYLNRSTFILNEQEFGVANDLLRMIDGKLYMKKEYVEDLLDIAVYEQENQIMLQKKIGLPN</sequence>
<accession>A0A838CQX9</accession>
<organism evidence="1 2">
    <name type="scientific">Halobacillus locisalis</name>
    <dbReference type="NCBI Taxonomy" id="220753"/>
    <lineage>
        <taxon>Bacteria</taxon>
        <taxon>Bacillati</taxon>
        <taxon>Bacillota</taxon>
        <taxon>Bacilli</taxon>
        <taxon>Bacillales</taxon>
        <taxon>Bacillaceae</taxon>
        <taxon>Halobacillus</taxon>
    </lineage>
</organism>
<gene>
    <name evidence="1" type="ORF">H0266_05150</name>
</gene>
<dbReference type="RefSeq" id="WP_181471294.1">
    <property type="nucleotide sequence ID" value="NZ_JACEFG010000001.1"/>
</dbReference>
<evidence type="ECO:0000313" key="1">
    <source>
        <dbReference type="EMBL" id="MBA2174288.1"/>
    </source>
</evidence>
<name>A0A838CQX9_9BACI</name>
<reference evidence="1 2" key="1">
    <citation type="journal article" date="2004" name="Extremophiles">
        <title>Halobacillus locisalis sp. nov., a halophilic bacterium isolated from a marine solar saltern of the Yellow Sea in Korea.</title>
        <authorList>
            <person name="Yoon J.H."/>
            <person name="Kang K.H."/>
            <person name="Oh T.K."/>
            <person name="Park Y.H."/>
        </authorList>
    </citation>
    <scope>NUCLEOTIDE SEQUENCE [LARGE SCALE GENOMIC DNA]</scope>
    <source>
        <strain evidence="1 2">KCTC 3788</strain>
    </source>
</reference>
<keyword evidence="2" id="KW-1185">Reference proteome</keyword>
<dbReference type="EMBL" id="JACEFG010000001">
    <property type="protein sequence ID" value="MBA2174288.1"/>
    <property type="molecule type" value="Genomic_DNA"/>
</dbReference>
<evidence type="ECO:0008006" key="3">
    <source>
        <dbReference type="Google" id="ProtNLM"/>
    </source>
</evidence>
<protein>
    <recommendedName>
        <fullName evidence="3">Copper amine oxidase N-terminal domain-containing protein</fullName>
    </recommendedName>
</protein>
<comment type="caution">
    <text evidence="1">The sequence shown here is derived from an EMBL/GenBank/DDBJ whole genome shotgun (WGS) entry which is preliminary data.</text>
</comment>
<dbReference type="AlphaFoldDB" id="A0A838CQX9"/>
<evidence type="ECO:0000313" key="2">
    <source>
        <dbReference type="Proteomes" id="UP000571017"/>
    </source>
</evidence>
<dbReference type="Proteomes" id="UP000571017">
    <property type="component" value="Unassembled WGS sequence"/>
</dbReference>